<dbReference type="InterPro" id="IPR045213">
    <property type="entry name" value="Malic_NAD-bd_bact_type"/>
</dbReference>
<name>A0A1I7IZK0_9GAMM</name>
<dbReference type="InterPro" id="IPR042113">
    <property type="entry name" value="P_AcTrfase_dom1"/>
</dbReference>
<comment type="cofactor">
    <cofactor evidence="2">
        <name>Mg(2+)</name>
        <dbReference type="ChEBI" id="CHEBI:18420"/>
    </cofactor>
</comment>
<dbReference type="Proteomes" id="UP000198693">
    <property type="component" value="Unassembled WGS sequence"/>
</dbReference>
<dbReference type="InterPro" id="IPR002505">
    <property type="entry name" value="PTA_PTB"/>
</dbReference>
<feature type="domain" description="Malic enzyme N-terminal" evidence="16">
    <location>
        <begin position="18"/>
        <end position="151"/>
    </location>
</feature>
<gene>
    <name evidence="17" type="ORF">SAMN04487955_108179</name>
</gene>
<comment type="catalytic activity">
    <reaction evidence="10">
        <text>(S)-malate + NADP(+) = pyruvate + CO2 + NADPH</text>
        <dbReference type="Rhea" id="RHEA:18253"/>
        <dbReference type="ChEBI" id="CHEBI:15361"/>
        <dbReference type="ChEBI" id="CHEBI:15589"/>
        <dbReference type="ChEBI" id="CHEBI:16526"/>
        <dbReference type="ChEBI" id="CHEBI:57783"/>
        <dbReference type="ChEBI" id="CHEBI:58349"/>
        <dbReference type="EC" id="1.1.1.40"/>
    </reaction>
</comment>
<dbReference type="RefSeq" id="WP_089796326.1">
    <property type="nucleotide sequence ID" value="NZ_FPBP01000008.1"/>
</dbReference>
<dbReference type="CDD" id="cd05311">
    <property type="entry name" value="NAD_bind_2_malic_enz"/>
    <property type="match status" value="1"/>
</dbReference>
<dbReference type="SUPFAM" id="SSF53223">
    <property type="entry name" value="Aminoacid dehydrogenase-like, N-terminal domain"/>
    <property type="match status" value="1"/>
</dbReference>
<evidence type="ECO:0000256" key="4">
    <source>
        <dbReference type="ARBA" id="ARBA00008756"/>
    </source>
</evidence>
<evidence type="ECO:0000256" key="11">
    <source>
        <dbReference type="ARBA" id="ARBA00051384"/>
    </source>
</evidence>
<dbReference type="SMART" id="SM00919">
    <property type="entry name" value="Malic_M"/>
    <property type="match status" value="1"/>
</dbReference>
<evidence type="ECO:0000256" key="12">
    <source>
        <dbReference type="PIRSR" id="PIRSR036684-1"/>
    </source>
</evidence>
<evidence type="ECO:0000256" key="1">
    <source>
        <dbReference type="ARBA" id="ARBA00001936"/>
    </source>
</evidence>
<evidence type="ECO:0000256" key="5">
    <source>
        <dbReference type="ARBA" id="ARBA00022723"/>
    </source>
</evidence>
<dbReference type="AlphaFoldDB" id="A0A1I7IZK0"/>
<keyword evidence="18" id="KW-1185">Reference proteome</keyword>
<dbReference type="PANTHER" id="PTHR43237:SF4">
    <property type="entry name" value="NADP-DEPENDENT MALIC ENZYME"/>
    <property type="match status" value="1"/>
</dbReference>
<comment type="similarity">
    <text evidence="4">In the C-terminal section; belongs to the phosphate acetyltransferase and butyryltransferase family.</text>
</comment>
<dbReference type="STRING" id="463301.SAMN04487955_108179"/>
<dbReference type="GO" id="GO:0004473">
    <property type="term" value="F:malate dehydrogenase (decarboxylating) (NADP+) activity"/>
    <property type="evidence" value="ECO:0007669"/>
    <property type="project" value="UniProtKB-EC"/>
</dbReference>
<dbReference type="Gene3D" id="3.40.50.10950">
    <property type="match status" value="1"/>
</dbReference>
<comment type="similarity">
    <text evidence="3">In the N-terminal section; belongs to the malic enzymes family.</text>
</comment>
<feature type="active site" description="Proton acceptor" evidence="12">
    <location>
        <position position="94"/>
    </location>
</feature>
<dbReference type="Pfam" id="PF00390">
    <property type="entry name" value="malic"/>
    <property type="match status" value="1"/>
</dbReference>
<feature type="binding site" evidence="13">
    <location>
        <position position="137"/>
    </location>
    <ligand>
        <name>a divalent metal cation</name>
        <dbReference type="ChEBI" id="CHEBI:60240"/>
    </ligand>
</feature>
<dbReference type="InterPro" id="IPR012301">
    <property type="entry name" value="Malic_N_dom"/>
</dbReference>
<evidence type="ECO:0000256" key="10">
    <source>
        <dbReference type="ARBA" id="ARBA00050924"/>
    </source>
</evidence>
<evidence type="ECO:0000256" key="7">
    <source>
        <dbReference type="ARBA" id="ARBA00023268"/>
    </source>
</evidence>
<dbReference type="InterPro" id="IPR042112">
    <property type="entry name" value="P_AcTrfase_dom2"/>
</dbReference>
<feature type="binding site" evidence="14">
    <location>
        <position position="286"/>
    </location>
    <ligand>
        <name>a divalent metal cation</name>
        <dbReference type="ChEBI" id="CHEBI:60240"/>
    </ligand>
</feature>
<dbReference type="InterPro" id="IPR012302">
    <property type="entry name" value="Malic_NAD-bd"/>
</dbReference>
<feature type="binding site" evidence="14">
    <location>
        <position position="162"/>
    </location>
    <ligand>
        <name>a divalent metal cation</name>
        <dbReference type="ChEBI" id="CHEBI:60240"/>
    </ligand>
</feature>
<comment type="cofactor">
    <cofactor evidence="1">
        <name>Mn(2+)</name>
        <dbReference type="ChEBI" id="CHEBI:29035"/>
    </cofactor>
</comment>
<dbReference type="PIRSF" id="PIRSF036684">
    <property type="entry name" value="ME_PTA"/>
    <property type="match status" value="1"/>
</dbReference>
<dbReference type="SUPFAM" id="SSF53659">
    <property type="entry name" value="Isocitrate/Isopropylmalate dehydrogenase-like"/>
    <property type="match status" value="1"/>
</dbReference>
<keyword evidence="5 13" id="KW-0479">Metal-binding</keyword>
<dbReference type="InterPro" id="IPR036291">
    <property type="entry name" value="NAD(P)-bd_dom_sf"/>
</dbReference>
<organism evidence="17 18">
    <name type="scientific">Halomonas korlensis</name>
    <dbReference type="NCBI Taxonomy" id="463301"/>
    <lineage>
        <taxon>Bacteria</taxon>
        <taxon>Pseudomonadati</taxon>
        <taxon>Pseudomonadota</taxon>
        <taxon>Gammaproteobacteria</taxon>
        <taxon>Oceanospirillales</taxon>
        <taxon>Halomonadaceae</taxon>
        <taxon>Halomonas</taxon>
    </lineage>
</organism>
<dbReference type="GO" id="GO:0046872">
    <property type="term" value="F:metal ion binding"/>
    <property type="evidence" value="ECO:0007669"/>
    <property type="project" value="UniProtKB-KW"/>
</dbReference>
<dbReference type="FunFam" id="3.40.50.720:FF:000095">
    <property type="entry name" value="NADP-dependent malic enzyme"/>
    <property type="match status" value="1"/>
</dbReference>
<feature type="domain" description="Malic enzyme NAD-binding" evidence="15">
    <location>
        <begin position="163"/>
        <end position="399"/>
    </location>
</feature>
<keyword evidence="7" id="KW-0511">Multifunctional enzyme</keyword>
<proteinExistence type="inferred from homology"/>
<evidence type="ECO:0000256" key="14">
    <source>
        <dbReference type="PIRSR" id="PIRSR036684-3"/>
    </source>
</evidence>
<comment type="catalytic activity">
    <reaction evidence="11">
        <text>oxaloacetate + H(+) = pyruvate + CO2</text>
        <dbReference type="Rhea" id="RHEA:15641"/>
        <dbReference type="ChEBI" id="CHEBI:15361"/>
        <dbReference type="ChEBI" id="CHEBI:15378"/>
        <dbReference type="ChEBI" id="CHEBI:16452"/>
        <dbReference type="ChEBI" id="CHEBI:16526"/>
        <dbReference type="EC" id="1.1.1.40"/>
    </reaction>
</comment>
<dbReference type="InterPro" id="IPR012188">
    <property type="entry name" value="ME_PTA"/>
</dbReference>
<accession>A0A1I7IZK0</accession>
<dbReference type="PANTHER" id="PTHR43237">
    <property type="entry name" value="NADP-DEPENDENT MALIC ENZYME"/>
    <property type="match status" value="1"/>
</dbReference>
<feature type="binding site" evidence="14">
    <location>
        <begin position="76"/>
        <end position="83"/>
    </location>
    <ligand>
        <name>NADP(+)</name>
        <dbReference type="ChEBI" id="CHEBI:58349"/>
    </ligand>
</feature>
<evidence type="ECO:0000256" key="3">
    <source>
        <dbReference type="ARBA" id="ARBA00007686"/>
    </source>
</evidence>
<dbReference type="PROSITE" id="PS00331">
    <property type="entry name" value="MALIC_ENZYMES"/>
    <property type="match status" value="1"/>
</dbReference>
<evidence type="ECO:0000313" key="18">
    <source>
        <dbReference type="Proteomes" id="UP000198693"/>
    </source>
</evidence>
<dbReference type="FunFam" id="3.40.50.10380:FF:000003">
    <property type="entry name" value="NADP-dependent malic enzyme"/>
    <property type="match status" value="1"/>
</dbReference>
<evidence type="ECO:0000256" key="9">
    <source>
        <dbReference type="ARBA" id="ARBA00040273"/>
    </source>
</evidence>
<dbReference type="OrthoDB" id="9805787at2"/>
<evidence type="ECO:0000259" key="15">
    <source>
        <dbReference type="SMART" id="SM00919"/>
    </source>
</evidence>
<sequence length="758" mass="81466">MADDLRDSALKYHRFPRPGKLAIQATKPMASQRDLSLAYSPGVASACEEIERDPLMAAEYTARGNLVAVVSNGTAVLGLGAIGALASKPVMEGKAVLFKKFADVDVFDIEIEERDPDKFIEIVAGLEATFGGINLEDIKAPECFEIERRLRERMKIPVFHDDQHGTAIVTAAALLNGLRVVGKNLGDIRLVCNGAGSAALACLDLAVSLGVRQENILVCDRSGVIHSDRDGLDQYKARYAAQTEARALADAVNGADVFLGLSSGGALKPEMVATMADRPLILAMANPNPEIMPEDAKAVRPDAVLATGRSDYPNQVNNVLCFPFIFRGALDCGATTINEEMKLAAVMAIADMATTTVPETVAVAYGGQALTFGPEYILPKPFDPRLIDTIPPAVAKAAMDSGVAARPIADMDAYTRSLSRLVYRSGNVMEPVFERARQNPLRLLYAEGEDERVLRAMEVCVSQHYAKPVLIGRREIIEARIEELGLPVQPGVDFELIDAHDCPDYAELAGEYHQLMGRRGVHPEAAEKRVRSRSTILASLLLRRGDVDAMIAGPVGTYQEHLHLVLDVIGLREGVSTPAALQLLILERTTLFIADPFVNYDPDAGQIAEITLLAAEQVRRFGITPRAALVSHSNFGSSDFESAGKMREALALIRERAPDLVVDGEMQADSALSMGVRGRILPDSLLEGEANLLIMPNLDSANIAFTALKVLGNGVSVGPILLGAAKPVHVLNRTVTARGIANMSAFAVVEAQTEQNDG</sequence>
<keyword evidence="6" id="KW-0560">Oxidoreductase</keyword>
<dbReference type="SUPFAM" id="SSF51735">
    <property type="entry name" value="NAD(P)-binding Rossmann-fold domains"/>
    <property type="match status" value="1"/>
</dbReference>
<evidence type="ECO:0000256" key="8">
    <source>
        <dbReference type="ARBA" id="ARBA00038964"/>
    </source>
</evidence>
<dbReference type="GO" id="GO:0051287">
    <property type="term" value="F:NAD binding"/>
    <property type="evidence" value="ECO:0007669"/>
    <property type="project" value="InterPro"/>
</dbReference>
<dbReference type="GO" id="GO:0006108">
    <property type="term" value="P:malate metabolic process"/>
    <property type="evidence" value="ECO:0007669"/>
    <property type="project" value="InterPro"/>
</dbReference>
<dbReference type="GO" id="GO:0016746">
    <property type="term" value="F:acyltransferase activity"/>
    <property type="evidence" value="ECO:0007669"/>
    <property type="project" value="InterPro"/>
</dbReference>
<dbReference type="Pfam" id="PF01515">
    <property type="entry name" value="PTA_PTB"/>
    <property type="match status" value="1"/>
</dbReference>
<dbReference type="InterPro" id="IPR046346">
    <property type="entry name" value="Aminoacid_DH-like_N_sf"/>
</dbReference>
<dbReference type="InterPro" id="IPR037062">
    <property type="entry name" value="Malic_N_dom_sf"/>
</dbReference>
<evidence type="ECO:0000259" key="16">
    <source>
        <dbReference type="SMART" id="SM01274"/>
    </source>
</evidence>
<evidence type="ECO:0000313" key="17">
    <source>
        <dbReference type="EMBL" id="SFU78322.1"/>
    </source>
</evidence>
<dbReference type="EMBL" id="FPBP01000008">
    <property type="protein sequence ID" value="SFU78322.1"/>
    <property type="molecule type" value="Genomic_DNA"/>
</dbReference>
<dbReference type="SMART" id="SM01274">
    <property type="entry name" value="malic"/>
    <property type="match status" value="1"/>
</dbReference>
<keyword evidence="14" id="KW-0521">NADP</keyword>
<protein>
    <recommendedName>
        <fullName evidence="9">NADP-dependent malic enzyme</fullName>
        <ecNumber evidence="8">1.1.1.40</ecNumber>
    </recommendedName>
</protein>
<evidence type="ECO:0000256" key="6">
    <source>
        <dbReference type="ARBA" id="ARBA00023002"/>
    </source>
</evidence>
<dbReference type="InterPro" id="IPR015884">
    <property type="entry name" value="Malic_enzyme_CS"/>
</dbReference>
<reference evidence="18" key="1">
    <citation type="submission" date="2016-10" db="EMBL/GenBank/DDBJ databases">
        <authorList>
            <person name="Varghese N."/>
            <person name="Submissions S."/>
        </authorList>
    </citation>
    <scope>NUCLEOTIDE SEQUENCE [LARGE SCALE GENOMIC DNA]</scope>
    <source>
        <strain evidence="18">CGMCC 1.6981</strain>
    </source>
</reference>
<dbReference type="InterPro" id="IPR051674">
    <property type="entry name" value="Malate_Decarboxylase"/>
</dbReference>
<dbReference type="Gene3D" id="3.40.50.10750">
    <property type="entry name" value="Isocitrate/Isopropylmalate dehydrogenase-like"/>
    <property type="match status" value="1"/>
</dbReference>
<evidence type="ECO:0000256" key="13">
    <source>
        <dbReference type="PIRSR" id="PIRSR036684-2"/>
    </source>
</evidence>
<dbReference type="EC" id="1.1.1.40" evidence="8"/>
<evidence type="ECO:0000256" key="2">
    <source>
        <dbReference type="ARBA" id="ARBA00001946"/>
    </source>
</evidence>
<dbReference type="Gene3D" id="3.40.50.720">
    <property type="entry name" value="NAD(P)-binding Rossmann-like Domain"/>
    <property type="match status" value="1"/>
</dbReference>
<dbReference type="Pfam" id="PF03949">
    <property type="entry name" value="Malic_M"/>
    <property type="match status" value="1"/>
</dbReference>
<feature type="binding site" evidence="13">
    <location>
        <position position="136"/>
    </location>
    <ligand>
        <name>a divalent metal cation</name>
        <dbReference type="ChEBI" id="CHEBI:60240"/>
    </ligand>
</feature>
<dbReference type="Gene3D" id="3.40.50.10380">
    <property type="entry name" value="Malic enzyme, N-terminal domain"/>
    <property type="match status" value="1"/>
</dbReference>